<dbReference type="RefSeq" id="WP_069125915.1">
    <property type="nucleotide sequence ID" value="NZ_CP023483.1"/>
</dbReference>
<dbReference type="PANTHER" id="PTHR36435">
    <property type="entry name" value="SLR1288 PROTEIN"/>
    <property type="match status" value="1"/>
</dbReference>
<feature type="transmembrane region" description="Helical" evidence="1">
    <location>
        <begin position="204"/>
        <end position="222"/>
    </location>
</feature>
<dbReference type="GO" id="GO:0004175">
    <property type="term" value="F:endopeptidase activity"/>
    <property type="evidence" value="ECO:0007669"/>
    <property type="project" value="UniProtKB-ARBA"/>
</dbReference>
<reference evidence="3 4" key="1">
    <citation type="submission" date="2017-09" db="EMBL/GenBank/DDBJ databases">
        <title>Complete Genome Sequences of Two Strains of the Meat Spoilage Bacterium Brochothrix thermosphacta Isolated from Ground Chicken.</title>
        <authorList>
            <person name="Paoli G.C."/>
            <person name="Wijey C."/>
            <person name="Chen C.-Y."/>
            <person name="Nguyen L."/>
            <person name="Yan X."/>
            <person name="Irwin P.L."/>
        </authorList>
    </citation>
    <scope>NUCLEOTIDE SEQUENCE [LARGE SCALE GENOMIC DNA]</scope>
    <source>
        <strain evidence="3 4">BI</strain>
    </source>
</reference>
<keyword evidence="3" id="KW-0378">Hydrolase</keyword>
<dbReference type="AlphaFoldDB" id="A0A1D2KXN4"/>
<dbReference type="PANTHER" id="PTHR36435:SF6">
    <property type="entry name" value="ABORTIVE INFECTION PROTEIN"/>
    <property type="match status" value="1"/>
</dbReference>
<dbReference type="STRING" id="2756.BFR44_07930"/>
<dbReference type="Pfam" id="PF02517">
    <property type="entry name" value="Rce1-like"/>
    <property type="match status" value="1"/>
</dbReference>
<keyword evidence="4" id="KW-1185">Reference proteome</keyword>
<keyword evidence="1" id="KW-1133">Transmembrane helix</keyword>
<evidence type="ECO:0000313" key="3">
    <source>
        <dbReference type="EMBL" id="ATF26596.1"/>
    </source>
</evidence>
<feature type="transmembrane region" description="Helical" evidence="1">
    <location>
        <begin position="41"/>
        <end position="63"/>
    </location>
</feature>
<feature type="transmembrane region" description="Helical" evidence="1">
    <location>
        <begin position="84"/>
        <end position="108"/>
    </location>
</feature>
<gene>
    <name evidence="3" type="ORF">CNY62_09470</name>
</gene>
<dbReference type="GO" id="GO:0006508">
    <property type="term" value="P:proteolysis"/>
    <property type="evidence" value="ECO:0007669"/>
    <property type="project" value="UniProtKB-KW"/>
</dbReference>
<dbReference type="EMBL" id="CP023483">
    <property type="protein sequence ID" value="ATF26596.1"/>
    <property type="molecule type" value="Genomic_DNA"/>
</dbReference>
<keyword evidence="1" id="KW-0812">Transmembrane</keyword>
<keyword evidence="3" id="KW-0482">Metalloprotease</keyword>
<keyword evidence="3" id="KW-0645">Protease</keyword>
<feature type="domain" description="CAAX prenyl protease 2/Lysostaphin resistance protein A-like" evidence="2">
    <location>
        <begin position="129"/>
        <end position="215"/>
    </location>
</feature>
<dbReference type="KEGG" id="bths:CNY62_09470"/>
<dbReference type="Proteomes" id="UP000243591">
    <property type="component" value="Chromosome"/>
</dbReference>
<dbReference type="OrthoDB" id="2194912at2"/>
<feature type="transmembrane region" description="Helical" evidence="1">
    <location>
        <begin position="159"/>
        <end position="175"/>
    </location>
</feature>
<accession>A0A1D2KXN4</accession>
<dbReference type="InterPro" id="IPR003675">
    <property type="entry name" value="Rce1/LyrA-like_dom"/>
</dbReference>
<feature type="transmembrane region" description="Helical" evidence="1">
    <location>
        <begin position="7"/>
        <end position="29"/>
    </location>
</feature>
<evidence type="ECO:0000256" key="1">
    <source>
        <dbReference type="SAM" id="Phobius"/>
    </source>
</evidence>
<feature type="transmembrane region" description="Helical" evidence="1">
    <location>
        <begin position="181"/>
        <end position="197"/>
    </location>
</feature>
<keyword evidence="1" id="KW-0472">Membrane</keyword>
<proteinExistence type="predicted"/>
<dbReference type="GO" id="GO:0080120">
    <property type="term" value="P:CAAX-box protein maturation"/>
    <property type="evidence" value="ECO:0007669"/>
    <property type="project" value="UniProtKB-ARBA"/>
</dbReference>
<evidence type="ECO:0000259" key="2">
    <source>
        <dbReference type="Pfam" id="PF02517"/>
    </source>
</evidence>
<feature type="transmembrane region" description="Helical" evidence="1">
    <location>
        <begin position="128"/>
        <end position="147"/>
    </location>
</feature>
<organism evidence="3 4">
    <name type="scientific">Brochothrix thermosphacta</name>
    <name type="common">Microbacterium thermosphactum</name>
    <dbReference type="NCBI Taxonomy" id="2756"/>
    <lineage>
        <taxon>Bacteria</taxon>
        <taxon>Bacillati</taxon>
        <taxon>Bacillota</taxon>
        <taxon>Bacilli</taxon>
        <taxon>Bacillales</taxon>
        <taxon>Listeriaceae</taxon>
        <taxon>Brochothrix</taxon>
    </lineage>
</organism>
<sequence length="224" mass="25166">MNKRYWWILAVYLIIQITSSLGVFCVMVMKQFRPVSDQQANVIISNWSIGIFIIGAFIVLLLLRNAPSTTYIDRQPKMAWTKSIWFIIGGVFVAFITQAITSTITAIINGGLEQSENTANLMGVLFENPLFIVLIVFVAPFLEEIIFRKVIFGALTNKMPVASAALVSAVIFAVIHFDFSYLLVYTAMGLVFAYFYYKTKRIYVSYAIHMLMNAVVALAGSLQN</sequence>
<name>A0A1D2KXN4_BROTH</name>
<dbReference type="GO" id="GO:0008237">
    <property type="term" value="F:metallopeptidase activity"/>
    <property type="evidence" value="ECO:0007669"/>
    <property type="project" value="UniProtKB-KW"/>
</dbReference>
<dbReference type="InterPro" id="IPR052710">
    <property type="entry name" value="CAAX_protease"/>
</dbReference>
<evidence type="ECO:0000313" key="4">
    <source>
        <dbReference type="Proteomes" id="UP000243591"/>
    </source>
</evidence>
<protein>
    <submittedName>
        <fullName evidence="3">CPBP family intramembrane metalloprotease</fullName>
    </submittedName>
</protein>